<dbReference type="EMBL" id="GDHC01020244">
    <property type="protein sequence ID" value="JAP98384.1"/>
    <property type="molecule type" value="Transcribed_RNA"/>
</dbReference>
<reference evidence="2" key="1">
    <citation type="journal article" date="2016" name="Gigascience">
        <title>De novo construction of an expanded transcriptome assembly for the western tarnished plant bug, Lygus hesperus.</title>
        <authorList>
            <person name="Tassone E.E."/>
            <person name="Geib S.M."/>
            <person name="Hall B."/>
            <person name="Fabrick J.A."/>
            <person name="Brent C.S."/>
            <person name="Hull J.J."/>
        </authorList>
    </citation>
    <scope>NUCLEOTIDE SEQUENCE</scope>
</reference>
<dbReference type="AlphaFoldDB" id="A0A146KRW8"/>
<evidence type="ECO:0000313" key="2">
    <source>
        <dbReference type="EMBL" id="JAP98384.1"/>
    </source>
</evidence>
<gene>
    <name evidence="2" type="primary">ORF2_3</name>
    <name evidence="2" type="ORF">g.90465</name>
</gene>
<dbReference type="InterPro" id="IPR036691">
    <property type="entry name" value="Endo/exonu/phosph_ase_sf"/>
</dbReference>
<feature type="domain" description="Reverse transcriptase" evidence="1">
    <location>
        <begin position="476"/>
        <end position="742"/>
    </location>
</feature>
<sequence>MDSLKIMAWNANGLFQRKLELEVSLNHNKIDICLISETHFTKESYFKLKGYKCYHAQHPSNKARGGSAVLIRENLKHHECTKIETEMFQMCAITVYTKSYETSVASIYCPPKYILRQEAFEDAFEQMGNRFIIGGDFNAKNTVWGSRITNGRGRELYQYITSHKCEAYSTGKPTYWPTDTAKKPDLIDFFVIRNISANYLLVDDCYDLSSDHSPIILTLSEQVIQKTHNPVLTNHKTDWDKFKIEINRHVNLNDVLDTPASVDGELEKLVHAIQTVAWECTPEIRKKLKGINYPSEIIAAIKTKRKARKKWQSTQVPALKTAWHKTAGKLRELMLEIQEATNEHYITTLTSDRDTDYSLWKATKHLKRPIVQAPPIKDAATGKWVKCNQEKADAFACHLANIFTPNPADPNDELLEEPQLCDLEIGIPLVTVKEVQRTIWTEINPKKAPGYDLITGQVLKQLPRKVLVKVTKIINAAFKLRYVPQLWKLAEVIMVPKPGKPVEELTSYRPISLLPVLSKLFEKLLHKRLMKIVEDRNLVPAHQFGFRQKHSTIDQVHRITSIIEKALEERKVCSAIFLDVTQAFDKVWHEGLNHKLRKMLPAQYAELLESYLTDRYFRIKQDDAYSEAKKIQAGVPQGSVLGPLLYVLYTSDLPEREENTTATFADDTAILAVGNDNHESISKLRRSISRLQDWTAKWRIKMNEAKSVHVDFTNRRISYIPIHLNSKVIPYANEAKYLGMTLDAKLRWKAHVKKKEGRTCAQIQKDVLANGSTLKNVDPEQANAVQSSPQTSLDLWSAVMGLHCSK</sequence>
<proteinExistence type="predicted"/>
<dbReference type="Gene3D" id="3.60.10.10">
    <property type="entry name" value="Endonuclease/exonuclease/phosphatase"/>
    <property type="match status" value="1"/>
</dbReference>
<dbReference type="InterPro" id="IPR005135">
    <property type="entry name" value="Endo/exonuclease/phosphatase"/>
</dbReference>
<dbReference type="CDD" id="cd01650">
    <property type="entry name" value="RT_nLTR_like"/>
    <property type="match status" value="1"/>
</dbReference>
<keyword evidence="2" id="KW-0695">RNA-directed DNA polymerase</keyword>
<dbReference type="Pfam" id="PF00078">
    <property type="entry name" value="RVT_1"/>
    <property type="match status" value="1"/>
</dbReference>
<dbReference type="Pfam" id="PF14529">
    <property type="entry name" value="Exo_endo_phos_2"/>
    <property type="match status" value="1"/>
</dbReference>
<dbReference type="InterPro" id="IPR043502">
    <property type="entry name" value="DNA/RNA_pol_sf"/>
</dbReference>
<dbReference type="PANTHER" id="PTHR36688:SF2">
    <property type="entry name" value="ENDONUCLEASE_EXONUCLEASE_PHOSPHATASE DOMAIN-CONTAINING PROTEIN"/>
    <property type="match status" value="1"/>
</dbReference>
<dbReference type="SUPFAM" id="SSF56672">
    <property type="entry name" value="DNA/RNA polymerases"/>
    <property type="match status" value="1"/>
</dbReference>
<evidence type="ECO:0000259" key="1">
    <source>
        <dbReference type="PROSITE" id="PS50878"/>
    </source>
</evidence>
<accession>A0A146KRW8</accession>
<dbReference type="InterPro" id="IPR000477">
    <property type="entry name" value="RT_dom"/>
</dbReference>
<dbReference type="PROSITE" id="PS50878">
    <property type="entry name" value="RT_POL"/>
    <property type="match status" value="1"/>
</dbReference>
<keyword evidence="2" id="KW-0808">Transferase</keyword>
<protein>
    <submittedName>
        <fullName evidence="2">Putative RNA-directed DNA polymerase from transposon X-element</fullName>
    </submittedName>
</protein>
<dbReference type="GO" id="GO:0003964">
    <property type="term" value="F:RNA-directed DNA polymerase activity"/>
    <property type="evidence" value="ECO:0007669"/>
    <property type="project" value="UniProtKB-KW"/>
</dbReference>
<dbReference type="PANTHER" id="PTHR36688">
    <property type="entry name" value="ENDO/EXONUCLEASE/PHOSPHATASE DOMAIN-CONTAINING PROTEIN"/>
    <property type="match status" value="1"/>
</dbReference>
<name>A0A146KRW8_LYGHE</name>
<dbReference type="InterPro" id="IPR052560">
    <property type="entry name" value="RdDP_mobile_element"/>
</dbReference>
<keyword evidence="2" id="KW-0548">Nucleotidyltransferase</keyword>
<dbReference type="SUPFAM" id="SSF56219">
    <property type="entry name" value="DNase I-like"/>
    <property type="match status" value="1"/>
</dbReference>
<organism evidence="2">
    <name type="scientific">Lygus hesperus</name>
    <name type="common">Western plant bug</name>
    <dbReference type="NCBI Taxonomy" id="30085"/>
    <lineage>
        <taxon>Eukaryota</taxon>
        <taxon>Metazoa</taxon>
        <taxon>Ecdysozoa</taxon>
        <taxon>Arthropoda</taxon>
        <taxon>Hexapoda</taxon>
        <taxon>Insecta</taxon>
        <taxon>Pterygota</taxon>
        <taxon>Neoptera</taxon>
        <taxon>Paraneoptera</taxon>
        <taxon>Hemiptera</taxon>
        <taxon>Heteroptera</taxon>
        <taxon>Panheteroptera</taxon>
        <taxon>Cimicomorpha</taxon>
        <taxon>Miridae</taxon>
        <taxon>Mirini</taxon>
        <taxon>Lygus</taxon>
    </lineage>
</organism>